<organism evidence="8 9">
    <name type="scientific">Thalassiosira pseudonana</name>
    <name type="common">Marine diatom</name>
    <name type="synonym">Cyclotella nana</name>
    <dbReference type="NCBI Taxonomy" id="35128"/>
    <lineage>
        <taxon>Eukaryota</taxon>
        <taxon>Sar</taxon>
        <taxon>Stramenopiles</taxon>
        <taxon>Ochrophyta</taxon>
        <taxon>Bacillariophyta</taxon>
        <taxon>Coscinodiscophyceae</taxon>
        <taxon>Thalassiosirophycidae</taxon>
        <taxon>Thalassiosirales</taxon>
        <taxon>Thalassiosiraceae</taxon>
        <taxon>Thalassiosira</taxon>
    </lineage>
</organism>
<comment type="similarity">
    <text evidence="5">Belongs to the OXA1/ALB3/YidC family.</text>
</comment>
<reference evidence="8 9" key="1">
    <citation type="journal article" date="2004" name="Science">
        <title>The genome of the diatom Thalassiosira pseudonana: ecology, evolution, and metabolism.</title>
        <authorList>
            <person name="Armbrust E.V."/>
            <person name="Berges J.A."/>
            <person name="Bowler C."/>
            <person name="Green B.R."/>
            <person name="Martinez D."/>
            <person name="Putnam N.H."/>
            <person name="Zhou S."/>
            <person name="Allen A.E."/>
            <person name="Apt K.E."/>
            <person name="Bechner M."/>
            <person name="Brzezinski M.A."/>
            <person name="Chaal B.K."/>
            <person name="Chiovitti A."/>
            <person name="Davis A.K."/>
            <person name="Demarest M.S."/>
            <person name="Detter J.C."/>
            <person name="Glavina T."/>
            <person name="Goodstein D."/>
            <person name="Hadi M.Z."/>
            <person name="Hellsten U."/>
            <person name="Hildebrand M."/>
            <person name="Jenkins B.D."/>
            <person name="Jurka J."/>
            <person name="Kapitonov V.V."/>
            <person name="Kroger N."/>
            <person name="Lau W.W."/>
            <person name="Lane T.W."/>
            <person name="Larimer F.W."/>
            <person name="Lippmeier J.C."/>
            <person name="Lucas S."/>
            <person name="Medina M."/>
            <person name="Montsant A."/>
            <person name="Obornik M."/>
            <person name="Parker M.S."/>
            <person name="Palenik B."/>
            <person name="Pazour G.J."/>
            <person name="Richardson P.M."/>
            <person name="Rynearson T.A."/>
            <person name="Saito M.A."/>
            <person name="Schwartz D.C."/>
            <person name="Thamatrakoln K."/>
            <person name="Valentin K."/>
            <person name="Vardi A."/>
            <person name="Wilkerson F.P."/>
            <person name="Rokhsar D.S."/>
        </authorList>
    </citation>
    <scope>NUCLEOTIDE SEQUENCE [LARGE SCALE GENOMIC DNA]</scope>
    <source>
        <strain evidence="8 9">CCMP1335</strain>
    </source>
</reference>
<evidence type="ECO:0000259" key="7">
    <source>
        <dbReference type="Pfam" id="PF02096"/>
    </source>
</evidence>
<dbReference type="KEGG" id="tps:THAPSDRAFT_262457"/>
<dbReference type="GO" id="GO:0032977">
    <property type="term" value="F:membrane insertase activity"/>
    <property type="evidence" value="ECO:0000318"/>
    <property type="project" value="GO_Central"/>
</dbReference>
<protein>
    <submittedName>
        <fullName evidence="8">Cytochrome oxidase-like protein</fullName>
    </submittedName>
</protein>
<feature type="non-terminal residue" evidence="8">
    <location>
        <position position="231"/>
    </location>
</feature>
<keyword evidence="3 6" id="KW-1133">Transmembrane helix</keyword>
<feature type="transmembrane region" description="Helical" evidence="6">
    <location>
        <begin position="186"/>
        <end position="208"/>
    </location>
</feature>
<accession>B8C2A4</accession>
<dbReference type="PANTHER" id="PTHR12428">
    <property type="entry name" value="OXA1"/>
    <property type="match status" value="1"/>
</dbReference>
<dbReference type="AlphaFoldDB" id="B8C2A4"/>
<dbReference type="PANTHER" id="PTHR12428:SF65">
    <property type="entry name" value="CYTOCHROME C OXIDASE ASSEMBLY PROTEIN COX18, MITOCHONDRIAL"/>
    <property type="match status" value="1"/>
</dbReference>
<keyword evidence="4 6" id="KW-0472">Membrane</keyword>
<evidence type="ECO:0000313" key="8">
    <source>
        <dbReference type="EMBL" id="EED92351.1"/>
    </source>
</evidence>
<feature type="transmembrane region" description="Helical" evidence="6">
    <location>
        <begin position="147"/>
        <end position="165"/>
    </location>
</feature>
<dbReference type="Proteomes" id="UP000001449">
    <property type="component" value="Chromosome 5"/>
</dbReference>
<evidence type="ECO:0000313" key="9">
    <source>
        <dbReference type="Proteomes" id="UP000001449"/>
    </source>
</evidence>
<dbReference type="GO" id="GO:0032979">
    <property type="term" value="P:protein insertion into mitochondrial inner membrane from matrix"/>
    <property type="evidence" value="ECO:0000318"/>
    <property type="project" value="GO_Central"/>
</dbReference>
<dbReference type="NCBIfam" id="TIGR03592">
    <property type="entry name" value="yidC_oxa1_cterm"/>
    <property type="match status" value="1"/>
</dbReference>
<dbReference type="Pfam" id="PF02096">
    <property type="entry name" value="60KD_IMP"/>
    <property type="match status" value="1"/>
</dbReference>
<feature type="transmembrane region" description="Helical" evidence="6">
    <location>
        <begin position="25"/>
        <end position="50"/>
    </location>
</feature>
<keyword evidence="2 5" id="KW-0812">Transmembrane</keyword>
<reference evidence="8 9" key="2">
    <citation type="journal article" date="2008" name="Nature">
        <title>The Phaeodactylum genome reveals the evolutionary history of diatom genomes.</title>
        <authorList>
            <person name="Bowler C."/>
            <person name="Allen A.E."/>
            <person name="Badger J.H."/>
            <person name="Grimwood J."/>
            <person name="Jabbari K."/>
            <person name="Kuo A."/>
            <person name="Maheswari U."/>
            <person name="Martens C."/>
            <person name="Maumus F."/>
            <person name="Otillar R.P."/>
            <person name="Rayko E."/>
            <person name="Salamov A."/>
            <person name="Vandepoele K."/>
            <person name="Beszteri B."/>
            <person name="Gruber A."/>
            <person name="Heijde M."/>
            <person name="Katinka M."/>
            <person name="Mock T."/>
            <person name="Valentin K."/>
            <person name="Verret F."/>
            <person name="Berges J.A."/>
            <person name="Brownlee C."/>
            <person name="Cadoret J.P."/>
            <person name="Chiovitti A."/>
            <person name="Choi C.J."/>
            <person name="Coesel S."/>
            <person name="De Martino A."/>
            <person name="Detter J.C."/>
            <person name="Durkin C."/>
            <person name="Falciatore A."/>
            <person name="Fournet J."/>
            <person name="Haruta M."/>
            <person name="Huysman M.J."/>
            <person name="Jenkins B.D."/>
            <person name="Jiroutova K."/>
            <person name="Jorgensen R.E."/>
            <person name="Joubert Y."/>
            <person name="Kaplan A."/>
            <person name="Kroger N."/>
            <person name="Kroth P.G."/>
            <person name="La Roche J."/>
            <person name="Lindquist E."/>
            <person name="Lommer M."/>
            <person name="Martin-Jezequel V."/>
            <person name="Lopez P.J."/>
            <person name="Lucas S."/>
            <person name="Mangogna M."/>
            <person name="McGinnis K."/>
            <person name="Medlin L.K."/>
            <person name="Montsant A."/>
            <person name="Oudot-Le Secq M.P."/>
            <person name="Napoli C."/>
            <person name="Obornik M."/>
            <person name="Parker M.S."/>
            <person name="Petit J.L."/>
            <person name="Porcel B.M."/>
            <person name="Poulsen N."/>
            <person name="Robison M."/>
            <person name="Rychlewski L."/>
            <person name="Rynearson T.A."/>
            <person name="Schmutz J."/>
            <person name="Shapiro H."/>
            <person name="Siaut M."/>
            <person name="Stanley M."/>
            <person name="Sussman M.R."/>
            <person name="Taylor A.R."/>
            <person name="Vardi A."/>
            <person name="von Dassow P."/>
            <person name="Vyverman W."/>
            <person name="Willis A."/>
            <person name="Wyrwicz L.S."/>
            <person name="Rokhsar D.S."/>
            <person name="Weissenbach J."/>
            <person name="Armbrust E.V."/>
            <person name="Green B.R."/>
            <person name="Van de Peer Y."/>
            <person name="Grigoriev I.V."/>
        </authorList>
    </citation>
    <scope>NUCLEOTIDE SEQUENCE [LARGE SCALE GENOMIC DNA]</scope>
    <source>
        <strain evidence="8 9">CCMP1335</strain>
    </source>
</reference>
<dbReference type="EMBL" id="CM000642">
    <property type="protein sequence ID" value="EED92351.1"/>
    <property type="molecule type" value="Genomic_DNA"/>
</dbReference>
<evidence type="ECO:0000256" key="4">
    <source>
        <dbReference type="ARBA" id="ARBA00023136"/>
    </source>
</evidence>
<dbReference type="InParanoid" id="B8C2A4"/>
<evidence type="ECO:0000256" key="1">
    <source>
        <dbReference type="ARBA" id="ARBA00004141"/>
    </source>
</evidence>
<name>B8C2A4_THAPS</name>
<evidence type="ECO:0000256" key="3">
    <source>
        <dbReference type="ARBA" id="ARBA00022989"/>
    </source>
</evidence>
<dbReference type="InterPro" id="IPR028055">
    <property type="entry name" value="YidC/Oxa/ALB_C"/>
</dbReference>
<dbReference type="OMA" id="IMPVMIF"/>
<feature type="transmembrane region" description="Helical" evidence="6">
    <location>
        <begin position="102"/>
        <end position="119"/>
    </location>
</feature>
<evidence type="ECO:0000256" key="2">
    <source>
        <dbReference type="ARBA" id="ARBA00022692"/>
    </source>
</evidence>
<dbReference type="HOGENOM" id="CLU_029282_2_3_1"/>
<evidence type="ECO:0000256" key="5">
    <source>
        <dbReference type="RuleBase" id="RU003945"/>
    </source>
</evidence>
<comment type="subcellular location">
    <subcellularLocation>
        <location evidence="1 5">Membrane</location>
        <topology evidence="1 5">Multi-pass membrane protein</topology>
    </subcellularLocation>
</comment>
<dbReference type="PaxDb" id="35128-Thaps262457"/>
<dbReference type="GeneID" id="7446403"/>
<dbReference type="GO" id="GO:0005743">
    <property type="term" value="C:mitochondrial inner membrane"/>
    <property type="evidence" value="ECO:0000318"/>
    <property type="project" value="GO_Central"/>
</dbReference>
<feature type="domain" description="Membrane insertase YidC/Oxa/ALB C-terminal" evidence="7">
    <location>
        <begin position="28"/>
        <end position="220"/>
    </location>
</feature>
<dbReference type="RefSeq" id="XP_002290599.1">
    <property type="nucleotide sequence ID" value="XM_002290563.1"/>
</dbReference>
<dbReference type="STRING" id="35128.B8C2A4"/>
<keyword evidence="9" id="KW-1185">Reference proteome</keyword>
<dbReference type="InterPro" id="IPR001708">
    <property type="entry name" value="YidC/ALB3/OXA1/COX18"/>
</dbReference>
<dbReference type="eggNOG" id="KOG1239">
    <property type="taxonomic scope" value="Eukaryota"/>
</dbReference>
<evidence type="ECO:0000256" key="6">
    <source>
        <dbReference type="SAM" id="Phobius"/>
    </source>
</evidence>
<proteinExistence type="inferred from homology"/>
<gene>
    <name evidence="8" type="ORF">THAPSDRAFT_262457</name>
</gene>
<feature type="non-terminal residue" evidence="8">
    <location>
        <position position="1"/>
    </location>
</feature>
<dbReference type="CDD" id="cd20069">
    <property type="entry name" value="5TM_Oxa1-like"/>
    <property type="match status" value="1"/>
</dbReference>
<sequence>FEPTWWPSDQLLLLLNHVHDVYLPAYPYAVTIGVTTLAARLLLFPIYAAGQRNSSRMAHMQPEMKKIMDATPKQPDQATQQKVMAQTRALWRKYDCNPMKGLVVPLASFPFFMGMFFGLKKAPDYFPDLLSNGGLFWFTDLTQADPLMILPVLSAGTFLVMTELTKDQMMSSDPVRGRNMVNAMRALAIVMVPLTAYFNSAVLCYWVTNNSFTMGQSLFFKLEPVKKMFGI</sequence>